<dbReference type="GO" id="GO:0046306">
    <property type="term" value="P:alkanesulfonate catabolic process"/>
    <property type="evidence" value="ECO:0007669"/>
    <property type="project" value="TreeGrafter"/>
</dbReference>
<keyword evidence="4" id="KW-0503">Monooxygenase</keyword>
<evidence type="ECO:0000256" key="3">
    <source>
        <dbReference type="ARBA" id="ARBA00023002"/>
    </source>
</evidence>
<dbReference type="PANTHER" id="PTHR42847">
    <property type="entry name" value="ALKANESULFONATE MONOOXYGENASE"/>
    <property type="match status" value="1"/>
</dbReference>
<dbReference type="GO" id="GO:0008726">
    <property type="term" value="F:alkanesulfonate monooxygenase activity"/>
    <property type="evidence" value="ECO:0007669"/>
    <property type="project" value="TreeGrafter"/>
</dbReference>
<dbReference type="Pfam" id="PF00296">
    <property type="entry name" value="Bac_luciferase"/>
    <property type="match status" value="1"/>
</dbReference>
<dbReference type="RefSeq" id="WP_115320896.1">
    <property type="nucleotide sequence ID" value="NZ_AP022561.1"/>
</dbReference>
<evidence type="ECO:0000256" key="1">
    <source>
        <dbReference type="ARBA" id="ARBA00022630"/>
    </source>
</evidence>
<dbReference type="Gene3D" id="3.20.20.30">
    <property type="entry name" value="Luciferase-like domain"/>
    <property type="match status" value="1"/>
</dbReference>
<dbReference type="InterPro" id="IPR011251">
    <property type="entry name" value="Luciferase-like_dom"/>
</dbReference>
<keyword evidence="2" id="KW-0288">FMN</keyword>
<dbReference type="EMBL" id="AP022561">
    <property type="protein sequence ID" value="BBX09004.1"/>
    <property type="molecule type" value="Genomic_DNA"/>
</dbReference>
<keyword evidence="7" id="KW-1185">Reference proteome</keyword>
<sequence>MVEWHLYIPQSRMGIDDLVLRAQTAEASGFDGVAFLDHLETPMAPASPIWEAMTTATWVAARTERLRIGHLVLCDPFRAPAVLAKQAVTLAEASGGRFDLGLGSGSMPDELAKFGFGTATGKQRVAALEQTLIALKGYWAGDDAQQPQPSRPIPLLLGGRGPRMLELVRQYADWWNLPATYVQELPKLLPAIGAARASVQQMVGFIGRNADGDEVADKSRRRWGHLGPGLVCGRADELIAYFARLRDQGAQRFYIWFADFGAPESIAEFGETVIAAFPN</sequence>
<keyword evidence="3" id="KW-0560">Oxidoreductase</keyword>
<proteinExistence type="predicted"/>
<evidence type="ECO:0000259" key="5">
    <source>
        <dbReference type="Pfam" id="PF00296"/>
    </source>
</evidence>
<accession>A0AAD1MEA9</accession>
<dbReference type="KEGG" id="maic:MAIC_38070"/>
<dbReference type="AlphaFoldDB" id="A0AAD1MEA9"/>
<evidence type="ECO:0000313" key="6">
    <source>
        <dbReference type="EMBL" id="BBX09004.1"/>
    </source>
</evidence>
<dbReference type="InterPro" id="IPR050172">
    <property type="entry name" value="SsuD_RutA_monooxygenase"/>
</dbReference>
<organism evidence="6 7">
    <name type="scientific">Mycolicibacterium aichiense</name>
    <dbReference type="NCBI Taxonomy" id="1799"/>
    <lineage>
        <taxon>Bacteria</taxon>
        <taxon>Bacillati</taxon>
        <taxon>Actinomycetota</taxon>
        <taxon>Actinomycetes</taxon>
        <taxon>Mycobacteriales</taxon>
        <taxon>Mycobacteriaceae</taxon>
        <taxon>Mycolicibacterium</taxon>
    </lineage>
</organism>
<evidence type="ECO:0000313" key="7">
    <source>
        <dbReference type="Proteomes" id="UP000467327"/>
    </source>
</evidence>
<name>A0AAD1MEA9_9MYCO</name>
<dbReference type="SUPFAM" id="SSF51679">
    <property type="entry name" value="Bacterial luciferase-like"/>
    <property type="match status" value="1"/>
</dbReference>
<protein>
    <recommendedName>
        <fullName evidence="5">Luciferase-like domain-containing protein</fullName>
    </recommendedName>
</protein>
<gene>
    <name evidence="6" type="ORF">MAIC_38070</name>
</gene>
<feature type="domain" description="Luciferase-like" evidence="5">
    <location>
        <begin position="13"/>
        <end position="179"/>
    </location>
</feature>
<evidence type="ECO:0000256" key="4">
    <source>
        <dbReference type="ARBA" id="ARBA00023033"/>
    </source>
</evidence>
<dbReference type="Proteomes" id="UP000467327">
    <property type="component" value="Chromosome"/>
</dbReference>
<keyword evidence="1" id="KW-0285">Flavoprotein</keyword>
<dbReference type="InterPro" id="IPR036661">
    <property type="entry name" value="Luciferase-like_sf"/>
</dbReference>
<evidence type="ECO:0000256" key="2">
    <source>
        <dbReference type="ARBA" id="ARBA00022643"/>
    </source>
</evidence>
<dbReference type="PANTHER" id="PTHR42847:SF4">
    <property type="entry name" value="ALKANESULFONATE MONOOXYGENASE-RELATED"/>
    <property type="match status" value="1"/>
</dbReference>
<reference evidence="6 7" key="1">
    <citation type="journal article" date="2019" name="Emerg. Microbes Infect.">
        <title>Comprehensive subspecies identification of 175 nontuberculous mycobacteria species based on 7547 genomic profiles.</title>
        <authorList>
            <person name="Matsumoto Y."/>
            <person name="Kinjo T."/>
            <person name="Motooka D."/>
            <person name="Nabeya D."/>
            <person name="Jung N."/>
            <person name="Uechi K."/>
            <person name="Horii T."/>
            <person name="Iida T."/>
            <person name="Fujita J."/>
            <person name="Nakamura S."/>
        </authorList>
    </citation>
    <scope>NUCLEOTIDE SEQUENCE [LARGE SCALE GENOMIC DNA]</scope>
    <source>
        <strain evidence="6 7">JCM 6376</strain>
    </source>
</reference>